<dbReference type="AlphaFoldDB" id="A0A973A9W7"/>
<gene>
    <name evidence="4" type="ORF">HQ497_07415</name>
</gene>
<dbReference type="Gene3D" id="3.10.129.10">
    <property type="entry name" value="Hotdog Thioesterase"/>
    <property type="match status" value="1"/>
</dbReference>
<evidence type="ECO:0000313" key="5">
    <source>
        <dbReference type="Proteomes" id="UP000754644"/>
    </source>
</evidence>
<dbReference type="InterPro" id="IPR029069">
    <property type="entry name" value="HotDog_dom_sf"/>
</dbReference>
<dbReference type="EMBL" id="JABMOJ010000277">
    <property type="protein sequence ID" value="NQV65176.1"/>
    <property type="molecule type" value="Genomic_DNA"/>
</dbReference>
<name>A0A973A9W7_9GAMM</name>
<sequence length="126" mass="13385">MRGLGLKRIVAMEETGRAVMEFTAQTQHCHAVVQGGYVAAWIDAAMARAVSAVTKGEFGCNTLEMKVAYYGPARLGQTLTAEGWVERLGRSTVFLEGSLTDEAGNVVAKASSTAKLSRFGGRTELG</sequence>
<reference evidence="4" key="1">
    <citation type="submission" date="2020-05" db="EMBL/GenBank/DDBJ databases">
        <title>Sulfur intermediates as new biogeochemical hubs in an aquatic model microbial ecosystem.</title>
        <authorList>
            <person name="Vigneron A."/>
        </authorList>
    </citation>
    <scope>NUCLEOTIDE SEQUENCE</scope>
    <source>
        <strain evidence="4">Bin.250</strain>
    </source>
</reference>
<dbReference type="CDD" id="cd03443">
    <property type="entry name" value="PaaI_thioesterase"/>
    <property type="match status" value="1"/>
</dbReference>
<organism evidence="4 5">
    <name type="scientific">SAR86 cluster bacterium</name>
    <dbReference type="NCBI Taxonomy" id="2030880"/>
    <lineage>
        <taxon>Bacteria</taxon>
        <taxon>Pseudomonadati</taxon>
        <taxon>Pseudomonadota</taxon>
        <taxon>Gammaproteobacteria</taxon>
        <taxon>SAR86 cluster</taxon>
    </lineage>
</organism>
<protein>
    <submittedName>
        <fullName evidence="4">PaaI family thioesterase</fullName>
    </submittedName>
</protein>
<comment type="similarity">
    <text evidence="1">Belongs to the thioesterase PaaI family.</text>
</comment>
<accession>A0A973A9W7</accession>
<comment type="caution">
    <text evidence="4">The sequence shown here is derived from an EMBL/GenBank/DDBJ whole genome shotgun (WGS) entry which is preliminary data.</text>
</comment>
<dbReference type="Pfam" id="PF03061">
    <property type="entry name" value="4HBT"/>
    <property type="match status" value="1"/>
</dbReference>
<evidence type="ECO:0000313" key="4">
    <source>
        <dbReference type="EMBL" id="NQV65176.1"/>
    </source>
</evidence>
<dbReference type="GO" id="GO:0047617">
    <property type="term" value="F:fatty acyl-CoA hydrolase activity"/>
    <property type="evidence" value="ECO:0007669"/>
    <property type="project" value="InterPro"/>
</dbReference>
<dbReference type="PANTHER" id="PTHR21660:SF1">
    <property type="entry name" value="ACYL-COENZYME A THIOESTERASE 13"/>
    <property type="match status" value="1"/>
</dbReference>
<dbReference type="InterPro" id="IPR039298">
    <property type="entry name" value="ACOT13"/>
</dbReference>
<dbReference type="InterPro" id="IPR003736">
    <property type="entry name" value="PAAI_dom"/>
</dbReference>
<dbReference type="InterPro" id="IPR006683">
    <property type="entry name" value="Thioestr_dom"/>
</dbReference>
<dbReference type="Proteomes" id="UP000754644">
    <property type="component" value="Unassembled WGS sequence"/>
</dbReference>
<evidence type="ECO:0000256" key="1">
    <source>
        <dbReference type="ARBA" id="ARBA00008324"/>
    </source>
</evidence>
<proteinExistence type="inferred from homology"/>
<dbReference type="NCBIfam" id="TIGR00369">
    <property type="entry name" value="unchar_dom_1"/>
    <property type="match status" value="1"/>
</dbReference>
<keyword evidence="2" id="KW-0378">Hydrolase</keyword>
<feature type="domain" description="Thioesterase" evidence="3">
    <location>
        <begin position="32"/>
        <end position="107"/>
    </location>
</feature>
<dbReference type="SUPFAM" id="SSF54637">
    <property type="entry name" value="Thioesterase/thiol ester dehydrase-isomerase"/>
    <property type="match status" value="1"/>
</dbReference>
<dbReference type="PANTHER" id="PTHR21660">
    <property type="entry name" value="THIOESTERASE SUPERFAMILY MEMBER-RELATED"/>
    <property type="match status" value="1"/>
</dbReference>
<evidence type="ECO:0000256" key="2">
    <source>
        <dbReference type="ARBA" id="ARBA00022801"/>
    </source>
</evidence>
<evidence type="ECO:0000259" key="3">
    <source>
        <dbReference type="Pfam" id="PF03061"/>
    </source>
</evidence>